<reference evidence="5 6" key="1">
    <citation type="submission" date="2019-09" db="EMBL/GenBank/DDBJ databases">
        <title>Actinomadura physcomitrii sp. nov., a novel actinomycete isolated from moss [Physcomitrium sphaericum (Ludw) Fuernr].</title>
        <authorList>
            <person name="Liu C."/>
            <person name="Zhuang X."/>
        </authorList>
    </citation>
    <scope>NUCLEOTIDE SEQUENCE [LARGE SCALE GENOMIC DNA]</scope>
    <source>
        <strain evidence="5 6">CYP1-1B</strain>
    </source>
</reference>
<dbReference type="RefSeq" id="WP_151546195.1">
    <property type="nucleotide sequence ID" value="NZ_WBMR01000256.1"/>
</dbReference>
<accession>A0A6L3VGG4</accession>
<keyword evidence="6" id="KW-1185">Reference proteome</keyword>
<organism evidence="5 6">
    <name type="scientific">Actinomadura montaniterrae</name>
    <dbReference type="NCBI Taxonomy" id="1803903"/>
    <lineage>
        <taxon>Bacteria</taxon>
        <taxon>Bacillati</taxon>
        <taxon>Actinomycetota</taxon>
        <taxon>Actinomycetes</taxon>
        <taxon>Streptosporangiales</taxon>
        <taxon>Thermomonosporaceae</taxon>
        <taxon>Actinomadura</taxon>
    </lineage>
</organism>
<dbReference type="InterPro" id="IPR001647">
    <property type="entry name" value="HTH_TetR"/>
</dbReference>
<feature type="domain" description="HTH tetR-type" evidence="4">
    <location>
        <begin position="1"/>
        <end position="60"/>
    </location>
</feature>
<evidence type="ECO:0000313" key="5">
    <source>
        <dbReference type="EMBL" id="KAB2362971.1"/>
    </source>
</evidence>
<evidence type="ECO:0000256" key="1">
    <source>
        <dbReference type="ARBA" id="ARBA00023125"/>
    </source>
</evidence>
<name>A0A6L3VGG4_9ACTN</name>
<dbReference type="AlphaFoldDB" id="A0A6L3VGG4"/>
<protein>
    <submittedName>
        <fullName evidence="5">TetR/AcrR family transcriptional regulator</fullName>
    </submittedName>
</protein>
<evidence type="ECO:0000313" key="6">
    <source>
        <dbReference type="Proteomes" id="UP000483004"/>
    </source>
</evidence>
<dbReference type="EMBL" id="WBMR01000256">
    <property type="protein sequence ID" value="KAB2362971.1"/>
    <property type="molecule type" value="Genomic_DNA"/>
</dbReference>
<gene>
    <name evidence="5" type="ORF">F9B16_43905</name>
</gene>
<evidence type="ECO:0000256" key="3">
    <source>
        <dbReference type="SAM" id="MobiDB-lite"/>
    </source>
</evidence>
<evidence type="ECO:0000256" key="2">
    <source>
        <dbReference type="PROSITE-ProRule" id="PRU00335"/>
    </source>
</evidence>
<feature type="DNA-binding region" description="H-T-H motif" evidence="2">
    <location>
        <begin position="23"/>
        <end position="42"/>
    </location>
</feature>
<evidence type="ECO:0000259" key="4">
    <source>
        <dbReference type="PROSITE" id="PS50977"/>
    </source>
</evidence>
<dbReference type="Proteomes" id="UP000483004">
    <property type="component" value="Unassembled WGS sequence"/>
</dbReference>
<sequence length="146" mass="16258">MEQERLIETATRIFAELGYDGASLQMIADAAGYDIHSVRHVAETKTELYRQVMQRAHTAEDEAMQGAVAHFTPDRQGIKHPCGCVPELLRQPPTGTGVVAAQVDGRRRHSEIPQRHTASSAPRRTDTHSFNAFLHVMIDRMFASPP</sequence>
<comment type="caution">
    <text evidence="5">The sequence shown here is derived from an EMBL/GenBank/DDBJ whole genome shotgun (WGS) entry which is preliminary data.</text>
</comment>
<keyword evidence="1 2" id="KW-0238">DNA-binding</keyword>
<dbReference type="GO" id="GO:0003677">
    <property type="term" value="F:DNA binding"/>
    <property type="evidence" value="ECO:0007669"/>
    <property type="project" value="UniProtKB-UniRule"/>
</dbReference>
<dbReference type="OrthoDB" id="3404594at2"/>
<dbReference type="PROSITE" id="PS50977">
    <property type="entry name" value="HTH_TETR_2"/>
    <property type="match status" value="1"/>
</dbReference>
<dbReference type="SUPFAM" id="SSF46689">
    <property type="entry name" value="Homeodomain-like"/>
    <property type="match status" value="1"/>
</dbReference>
<dbReference type="Pfam" id="PF00440">
    <property type="entry name" value="TetR_N"/>
    <property type="match status" value="1"/>
</dbReference>
<dbReference type="Gene3D" id="1.10.357.10">
    <property type="entry name" value="Tetracycline Repressor, domain 2"/>
    <property type="match status" value="1"/>
</dbReference>
<proteinExistence type="predicted"/>
<feature type="region of interest" description="Disordered" evidence="3">
    <location>
        <begin position="106"/>
        <end position="125"/>
    </location>
</feature>
<dbReference type="InterPro" id="IPR009057">
    <property type="entry name" value="Homeodomain-like_sf"/>
</dbReference>